<reference evidence="1 2" key="1">
    <citation type="submission" date="2016-10" db="EMBL/GenBank/DDBJ databases">
        <title>Lutibacter sp. LPB0138, isolated from marine gastropod.</title>
        <authorList>
            <person name="Kim E."/>
            <person name="Yi H."/>
        </authorList>
    </citation>
    <scope>NUCLEOTIDE SEQUENCE [LARGE SCALE GENOMIC DNA]</scope>
    <source>
        <strain evidence="1 2">LPB0138</strain>
    </source>
</reference>
<dbReference type="Proteomes" id="UP000176050">
    <property type="component" value="Chromosome"/>
</dbReference>
<gene>
    <name evidence="1" type="ORF">LPB138_01205</name>
</gene>
<dbReference type="OrthoDB" id="1448788at2"/>
<keyword evidence="2" id="KW-1185">Reference proteome</keyword>
<protein>
    <submittedName>
        <fullName evidence="1">Uncharacterized protein</fullName>
    </submittedName>
</protein>
<proteinExistence type="predicted"/>
<dbReference type="EMBL" id="CP017478">
    <property type="protein sequence ID" value="AOW19384.1"/>
    <property type="molecule type" value="Genomic_DNA"/>
</dbReference>
<dbReference type="KEGG" id="lul:LPB138_01205"/>
<dbReference type="RefSeq" id="WP_070235505.1">
    <property type="nucleotide sequence ID" value="NZ_CP017478.1"/>
</dbReference>
<name>A0A1D8P482_9FLAO</name>
<sequence length="137" mass="16022">MSWINKIFGTKKNKEIVEQSVAKITNAELEFLINREFPKNTDLVKSKLNEIRSDSQYGKNRISAAVLKIANSDLTKIDFLITKANEDFRDIISEAEYPRVSKHGFGERNEKELKTDNLNDWTEYTDWKNKKRTHNNV</sequence>
<accession>A0A1D8P482</accession>
<dbReference type="AlphaFoldDB" id="A0A1D8P482"/>
<dbReference type="STRING" id="1850246.LPB138_01205"/>
<evidence type="ECO:0000313" key="1">
    <source>
        <dbReference type="EMBL" id="AOW19384.1"/>
    </source>
</evidence>
<organism evidence="1 2">
    <name type="scientific">Urechidicola croceus</name>
    <dbReference type="NCBI Taxonomy" id="1850246"/>
    <lineage>
        <taxon>Bacteria</taxon>
        <taxon>Pseudomonadati</taxon>
        <taxon>Bacteroidota</taxon>
        <taxon>Flavobacteriia</taxon>
        <taxon>Flavobacteriales</taxon>
        <taxon>Flavobacteriaceae</taxon>
        <taxon>Urechidicola</taxon>
    </lineage>
</organism>
<evidence type="ECO:0000313" key="2">
    <source>
        <dbReference type="Proteomes" id="UP000176050"/>
    </source>
</evidence>